<dbReference type="Proteomes" id="UP000427906">
    <property type="component" value="Chromosome"/>
</dbReference>
<sequence length="98" mass="11170">MLWLAKSSKIIQIVDIYIEPCSASFRQSAYLWSYPKQMDAAYFKLKTSVCPKRFLDFVQGTPDTIEIDGCNVGIEHGRFQAAMPKQFLNGSNIRAVFK</sequence>
<evidence type="ECO:0000313" key="1">
    <source>
        <dbReference type="EMBL" id="BBO70674.1"/>
    </source>
</evidence>
<accession>A0A5K7YWJ7</accession>
<dbReference type="AlphaFoldDB" id="A0A5K7YWJ7"/>
<evidence type="ECO:0000313" key="2">
    <source>
        <dbReference type="Proteomes" id="UP000427906"/>
    </source>
</evidence>
<dbReference type="EMBL" id="AP021874">
    <property type="protein sequence ID" value="BBO70674.1"/>
    <property type="molecule type" value="Genomic_DNA"/>
</dbReference>
<keyword evidence="2" id="KW-1185">Reference proteome</keyword>
<name>A0A5K7YWJ7_9BACT</name>
<organism evidence="1 2">
    <name type="scientific">Desulfosarcina alkanivorans</name>
    <dbReference type="NCBI Taxonomy" id="571177"/>
    <lineage>
        <taxon>Bacteria</taxon>
        <taxon>Pseudomonadati</taxon>
        <taxon>Thermodesulfobacteriota</taxon>
        <taxon>Desulfobacteria</taxon>
        <taxon>Desulfobacterales</taxon>
        <taxon>Desulfosarcinaceae</taxon>
        <taxon>Desulfosarcina</taxon>
    </lineage>
</organism>
<reference evidence="1 2" key="1">
    <citation type="submission" date="2019-11" db="EMBL/GenBank/DDBJ databases">
        <title>Comparative genomics of hydrocarbon-degrading Desulfosarcina strains.</title>
        <authorList>
            <person name="Watanabe M."/>
            <person name="Kojima H."/>
            <person name="Fukui M."/>
        </authorList>
    </citation>
    <scope>NUCLEOTIDE SEQUENCE [LARGE SCALE GENOMIC DNA]</scope>
    <source>
        <strain evidence="1 2">PL12</strain>
    </source>
</reference>
<proteinExistence type="predicted"/>
<gene>
    <name evidence="1" type="ORF">DSCA_46040</name>
</gene>
<dbReference type="KEGG" id="dalk:DSCA_46040"/>
<protein>
    <submittedName>
        <fullName evidence="1">Uncharacterized protein</fullName>
    </submittedName>
</protein>